<reference evidence="1" key="1">
    <citation type="journal article" date="2014" name="Int. J. Syst. Evol. Microbiol.">
        <title>Complete genome sequence of Corynebacterium casei LMG S-19264T (=DSM 44701T), isolated from a smear-ripened cheese.</title>
        <authorList>
            <consortium name="US DOE Joint Genome Institute (JGI-PGF)"/>
            <person name="Walter F."/>
            <person name="Albersmeier A."/>
            <person name="Kalinowski J."/>
            <person name="Ruckert C."/>
        </authorList>
    </citation>
    <scope>NUCLEOTIDE SEQUENCE</scope>
    <source>
        <strain evidence="1">JCM 3035</strain>
    </source>
</reference>
<accession>A0A917QZ06</accession>
<protein>
    <submittedName>
        <fullName evidence="1">Uncharacterized protein</fullName>
    </submittedName>
</protein>
<comment type="caution">
    <text evidence="1">The sequence shown here is derived from an EMBL/GenBank/DDBJ whole genome shotgun (WGS) entry which is preliminary data.</text>
</comment>
<dbReference type="Proteomes" id="UP000637788">
    <property type="component" value="Unassembled WGS sequence"/>
</dbReference>
<gene>
    <name evidence="1" type="ORF">GCM10010094_41830</name>
</gene>
<dbReference type="InterPro" id="IPR036249">
    <property type="entry name" value="Thioredoxin-like_sf"/>
</dbReference>
<proteinExistence type="predicted"/>
<organism evidence="1 2">
    <name type="scientific">Streptomyces flaveus</name>
    <dbReference type="NCBI Taxonomy" id="66370"/>
    <lineage>
        <taxon>Bacteria</taxon>
        <taxon>Bacillati</taxon>
        <taxon>Actinomycetota</taxon>
        <taxon>Actinomycetes</taxon>
        <taxon>Kitasatosporales</taxon>
        <taxon>Streptomycetaceae</taxon>
        <taxon>Streptomyces</taxon>
        <taxon>Streptomyces aurantiacus group</taxon>
    </lineage>
</organism>
<dbReference type="SUPFAM" id="SSF52833">
    <property type="entry name" value="Thioredoxin-like"/>
    <property type="match status" value="1"/>
</dbReference>
<dbReference type="AlphaFoldDB" id="A0A917QZ06"/>
<dbReference type="Gene3D" id="3.40.30.10">
    <property type="entry name" value="Glutaredoxin"/>
    <property type="match status" value="1"/>
</dbReference>
<sequence length="218" mass="24525">MLVDVWSDIHCPWALVCLHRLRGAREELRLPNVVFNPRPWPLEWVNERGTPHDIVATETIVLAAEEPGLFSAYENPSWPSTFLPAFELVAAARRVGGPALAEEVDYGLRVAFFRDQVDVSIAAGLRHALELVHTDRADHEAIMRIWFTQPVRGDVLAEYEISKTLPIQGSPQVFWPNGDTHHNPGLSDHTWERGMPRIHSSQPLKPAALLARMAALRT</sequence>
<reference evidence="1" key="2">
    <citation type="submission" date="2020-09" db="EMBL/GenBank/DDBJ databases">
        <authorList>
            <person name="Sun Q."/>
            <person name="Ohkuma M."/>
        </authorList>
    </citation>
    <scope>NUCLEOTIDE SEQUENCE</scope>
    <source>
        <strain evidence="1">JCM 3035</strain>
    </source>
</reference>
<evidence type="ECO:0000313" key="2">
    <source>
        <dbReference type="Proteomes" id="UP000637788"/>
    </source>
</evidence>
<evidence type="ECO:0000313" key="1">
    <source>
        <dbReference type="EMBL" id="GGK76321.1"/>
    </source>
</evidence>
<dbReference type="EMBL" id="BMPQ01000009">
    <property type="protein sequence ID" value="GGK76321.1"/>
    <property type="molecule type" value="Genomic_DNA"/>
</dbReference>
<name>A0A917QZ06_9ACTN</name>
<keyword evidence="2" id="KW-1185">Reference proteome</keyword>